<dbReference type="InterPro" id="IPR046373">
    <property type="entry name" value="Acyl-CoA_Oxase/DH_mid-dom_sf"/>
</dbReference>
<accession>A0ABZ2LDC6</accession>
<keyword evidence="6" id="KW-1133">Transmembrane helix</keyword>
<dbReference type="RefSeq" id="WP_394836388.1">
    <property type="nucleotide sequence ID" value="NZ_CP089929.1"/>
</dbReference>
<dbReference type="InterPro" id="IPR006091">
    <property type="entry name" value="Acyl-CoA_Oxase/DH_mid-dom"/>
</dbReference>
<dbReference type="Pfam" id="PF02770">
    <property type="entry name" value="Acyl-CoA_dh_M"/>
    <property type="match status" value="1"/>
</dbReference>
<feature type="domain" description="Acyl-CoA dehydrogenase/oxidase C-terminal" evidence="7">
    <location>
        <begin position="232"/>
        <end position="379"/>
    </location>
</feature>
<dbReference type="PANTHER" id="PTHR43884">
    <property type="entry name" value="ACYL-COA DEHYDROGENASE"/>
    <property type="match status" value="1"/>
</dbReference>
<dbReference type="InterPro" id="IPR037069">
    <property type="entry name" value="AcylCoA_DH/ox_N_sf"/>
</dbReference>
<reference evidence="9" key="1">
    <citation type="submission" date="2021-12" db="EMBL/GenBank/DDBJ databases">
        <title>Discovery of the Pendulisporaceae a myxobacterial family with distinct sporulation behavior and unique specialized metabolism.</title>
        <authorList>
            <person name="Garcia R."/>
            <person name="Popoff A."/>
            <person name="Bader C.D."/>
            <person name="Loehr J."/>
            <person name="Walesch S."/>
            <person name="Walt C."/>
            <person name="Boldt J."/>
            <person name="Bunk B."/>
            <person name="Haeckl F.J.F.P.J."/>
            <person name="Gunesch A.P."/>
            <person name="Birkelbach J."/>
            <person name="Nuebel U."/>
            <person name="Pietschmann T."/>
            <person name="Bach T."/>
            <person name="Mueller R."/>
        </authorList>
    </citation>
    <scope>NUCLEOTIDE SEQUENCE</scope>
    <source>
        <strain evidence="9">MSr11367</strain>
    </source>
</reference>
<keyword evidence="6" id="KW-0472">Membrane</keyword>
<name>A0ABZ2LDC6_9BACT</name>
<keyword evidence="4 5" id="KW-0274">FAD</keyword>
<evidence type="ECO:0000256" key="1">
    <source>
        <dbReference type="ARBA" id="ARBA00001974"/>
    </source>
</evidence>
<dbReference type="PANTHER" id="PTHR43884:SF19">
    <property type="entry name" value="ACYL-COA DEHYDROGENASE FADE4-RELATED"/>
    <property type="match status" value="1"/>
</dbReference>
<sequence length="567" mass="62208">MNVQSQTSRLEELFGDPRDIENPLGFAQIVAADERGELLAAGERALDEWNFNAEFVPVALGGRLHALDDLTRRIRTVFRRDAALALGYGVTSLMAAVNIWASGSASQQQQAAKLLLARQRIAVGYHELEHGNDFLSNELRARPDGTMFRLDGHKQVINNCERAAAIVLFARTNEAPGARSHSLLFVDTRELARDQVRLLPRYRTSAMRGCKLGGIEFTDCAVPRDNLLGREGSGVQTALRSFQVTRAVLPGMALGILDTGLRTVTTFAAERRLYSTQVSELPHARNALARVFVDLLIADCFARSVTRGLHLFPEQASAWAASVKYLVPLMMEQAMNDLSIILGARFYLREGAHAIFGKHYRDVPVISLGHAGATACLLTILPQLFDMACRGWKAAEAPTALFDHGEVLPPLDFSRLRIAGLDQDALGSMLLAAAEDDYSRHGEEAVGPMIRNLASELRQLAEAARHLGPADRSVEASAAAFGIAERYPLLLAASACIQTWRHHRAHAPGHWLAGTDWIRAALTRLTHRIAGHSTALPKELVEPLFAELRDRVEHNRSCCLDGEPLKG</sequence>
<keyword evidence="10" id="KW-1185">Reference proteome</keyword>
<dbReference type="InterPro" id="IPR036250">
    <property type="entry name" value="AcylCo_DH-like_C"/>
</dbReference>
<feature type="transmembrane region" description="Helical" evidence="6">
    <location>
        <begin position="82"/>
        <end position="101"/>
    </location>
</feature>
<comment type="similarity">
    <text evidence="2 5">Belongs to the acyl-CoA dehydrogenase family.</text>
</comment>
<keyword evidence="6" id="KW-0812">Transmembrane</keyword>
<dbReference type="EMBL" id="CP089983">
    <property type="protein sequence ID" value="WXB06732.1"/>
    <property type="molecule type" value="Genomic_DNA"/>
</dbReference>
<evidence type="ECO:0000256" key="6">
    <source>
        <dbReference type="SAM" id="Phobius"/>
    </source>
</evidence>
<evidence type="ECO:0000256" key="2">
    <source>
        <dbReference type="ARBA" id="ARBA00009347"/>
    </source>
</evidence>
<proteinExistence type="inferred from homology"/>
<gene>
    <name evidence="9" type="ORF">LVJ94_05725</name>
</gene>
<organism evidence="9 10">
    <name type="scientific">Pendulispora rubella</name>
    <dbReference type="NCBI Taxonomy" id="2741070"/>
    <lineage>
        <taxon>Bacteria</taxon>
        <taxon>Pseudomonadati</taxon>
        <taxon>Myxococcota</taxon>
        <taxon>Myxococcia</taxon>
        <taxon>Myxococcales</taxon>
        <taxon>Sorangiineae</taxon>
        <taxon>Pendulisporaceae</taxon>
        <taxon>Pendulispora</taxon>
    </lineage>
</organism>
<dbReference type="SUPFAM" id="SSF56645">
    <property type="entry name" value="Acyl-CoA dehydrogenase NM domain-like"/>
    <property type="match status" value="1"/>
</dbReference>
<feature type="domain" description="Acyl-CoA oxidase/dehydrogenase middle" evidence="8">
    <location>
        <begin position="125"/>
        <end position="220"/>
    </location>
</feature>
<dbReference type="Pfam" id="PF00441">
    <property type="entry name" value="Acyl-CoA_dh_1"/>
    <property type="match status" value="1"/>
</dbReference>
<evidence type="ECO:0000259" key="8">
    <source>
        <dbReference type="Pfam" id="PF02770"/>
    </source>
</evidence>
<evidence type="ECO:0000256" key="5">
    <source>
        <dbReference type="RuleBase" id="RU362125"/>
    </source>
</evidence>
<evidence type="ECO:0000256" key="4">
    <source>
        <dbReference type="ARBA" id="ARBA00022827"/>
    </source>
</evidence>
<evidence type="ECO:0000256" key="3">
    <source>
        <dbReference type="ARBA" id="ARBA00022630"/>
    </source>
</evidence>
<protein>
    <submittedName>
        <fullName evidence="9">Acyl-CoA dehydrogenase</fullName>
    </submittedName>
</protein>
<dbReference type="InterPro" id="IPR009100">
    <property type="entry name" value="AcylCoA_DH/oxidase_NM_dom_sf"/>
</dbReference>
<evidence type="ECO:0000259" key="7">
    <source>
        <dbReference type="Pfam" id="PF00441"/>
    </source>
</evidence>
<keyword evidence="3 5" id="KW-0285">Flavoprotein</keyword>
<dbReference type="CDD" id="cd00567">
    <property type="entry name" value="ACAD"/>
    <property type="match status" value="1"/>
</dbReference>
<dbReference type="Gene3D" id="1.20.140.10">
    <property type="entry name" value="Butyryl-CoA Dehydrogenase, subunit A, domain 3"/>
    <property type="match status" value="1"/>
</dbReference>
<dbReference type="Proteomes" id="UP001374803">
    <property type="component" value="Chromosome"/>
</dbReference>
<evidence type="ECO:0000313" key="9">
    <source>
        <dbReference type="EMBL" id="WXB06732.1"/>
    </source>
</evidence>
<keyword evidence="5" id="KW-0560">Oxidoreductase</keyword>
<dbReference type="SUPFAM" id="SSF47203">
    <property type="entry name" value="Acyl-CoA dehydrogenase C-terminal domain-like"/>
    <property type="match status" value="1"/>
</dbReference>
<dbReference type="InterPro" id="IPR009075">
    <property type="entry name" value="AcylCo_DH/oxidase_C"/>
</dbReference>
<comment type="cofactor">
    <cofactor evidence="1 5">
        <name>FAD</name>
        <dbReference type="ChEBI" id="CHEBI:57692"/>
    </cofactor>
</comment>
<dbReference type="Gene3D" id="1.10.540.10">
    <property type="entry name" value="Acyl-CoA dehydrogenase/oxidase, N-terminal domain"/>
    <property type="match status" value="1"/>
</dbReference>
<evidence type="ECO:0000313" key="10">
    <source>
        <dbReference type="Proteomes" id="UP001374803"/>
    </source>
</evidence>
<dbReference type="Gene3D" id="2.40.110.10">
    <property type="entry name" value="Butyryl-CoA Dehydrogenase, subunit A, domain 2"/>
    <property type="match status" value="1"/>
</dbReference>